<dbReference type="KEGG" id="ysi:BF17_02625"/>
<dbReference type="NCBIfam" id="TIGR03745">
    <property type="entry name" value="conj_TIGR03745"/>
    <property type="match status" value="1"/>
</dbReference>
<dbReference type="PATRIC" id="fig|367190.3.peg.461"/>
<organism evidence="3 5">
    <name type="scientific">Yersinia similis</name>
    <dbReference type="NCBI Taxonomy" id="367190"/>
    <lineage>
        <taxon>Bacteria</taxon>
        <taxon>Pseudomonadati</taxon>
        <taxon>Pseudomonadota</taxon>
        <taxon>Gammaproteobacteria</taxon>
        <taxon>Enterobacterales</taxon>
        <taxon>Yersiniaceae</taxon>
        <taxon>Yersinia</taxon>
    </lineage>
</organism>
<evidence type="ECO:0000313" key="5">
    <source>
        <dbReference type="Proteomes" id="UP000038204"/>
    </source>
</evidence>
<dbReference type="EMBL" id="CQBK01000077">
    <property type="protein sequence ID" value="CNI79402.1"/>
    <property type="molecule type" value="Genomic_DNA"/>
</dbReference>
<reference evidence="3 5" key="2">
    <citation type="submission" date="2015-03" db="EMBL/GenBank/DDBJ databases">
        <authorList>
            <person name="Murphy D."/>
        </authorList>
    </citation>
    <scope>NUCLEOTIDE SEQUENCE [LARGE SCALE GENOMIC DNA]</scope>
    <source>
        <strain evidence="3 5">Y233</strain>
    </source>
</reference>
<dbReference type="InterPro" id="IPR021356">
    <property type="entry name" value="Integr_conj_element_PFL4702"/>
</dbReference>
<dbReference type="Pfam" id="PF11190">
    <property type="entry name" value="DUF2976"/>
    <property type="match status" value="1"/>
</dbReference>
<feature type="transmembrane region" description="Helical" evidence="1">
    <location>
        <begin position="55"/>
        <end position="79"/>
    </location>
</feature>
<dbReference type="RefSeq" id="WP_012105788.1">
    <property type="nucleotide sequence ID" value="NZ_CABIHS010000125.1"/>
</dbReference>
<gene>
    <name evidence="2" type="ORF">BF17_02625</name>
    <name evidence="3" type="ORF">ERS008667_04348</name>
</gene>
<dbReference type="EMBL" id="CP007230">
    <property type="protein sequence ID" value="AHK18379.1"/>
    <property type="molecule type" value="Genomic_DNA"/>
</dbReference>
<name>A0A0T9RRJ2_9GAMM</name>
<accession>A0A0T9RRJ2</accession>
<evidence type="ECO:0000256" key="1">
    <source>
        <dbReference type="SAM" id="Phobius"/>
    </source>
</evidence>
<protein>
    <submittedName>
        <fullName evidence="2 3">Membrane protein</fullName>
    </submittedName>
</protein>
<evidence type="ECO:0000313" key="3">
    <source>
        <dbReference type="EMBL" id="CNI79402.1"/>
    </source>
</evidence>
<evidence type="ECO:0000313" key="2">
    <source>
        <dbReference type="EMBL" id="AHK18379.1"/>
    </source>
</evidence>
<sequence>MKLITFLRQKSILLTGSSLFYVDNALANLPAIERPSSGGGVGTYNTFKGYLRDGLILGGLVIAAIAFIVVANAAISCFHHVRQGKATWTEFGTFVIVGVLLLVVTIWLVTKASTIL</sequence>
<reference evidence="2 4" key="1">
    <citation type="journal article" date="2014" name="Genome Announc.">
        <title>Genome Sequence of Yersinia similis Y228T, a Member of the Yersinia pseudotuberculosis Complex.</title>
        <authorList>
            <person name="Sprague L.D."/>
            <person name="Neubauer H."/>
        </authorList>
    </citation>
    <scope>NUCLEOTIDE SEQUENCE [LARGE SCALE GENOMIC DNA]</scope>
    <source>
        <strain evidence="2 4">228</strain>
    </source>
</reference>
<keyword evidence="1" id="KW-1133">Transmembrane helix</keyword>
<dbReference type="AlphaFoldDB" id="A0A0T9RRJ2"/>
<dbReference type="Proteomes" id="UP000019439">
    <property type="component" value="Chromosome"/>
</dbReference>
<keyword evidence="1" id="KW-0812">Transmembrane</keyword>
<dbReference type="Proteomes" id="UP000038204">
    <property type="component" value="Unassembled WGS sequence"/>
</dbReference>
<proteinExistence type="predicted"/>
<feature type="transmembrane region" description="Helical" evidence="1">
    <location>
        <begin position="91"/>
        <end position="110"/>
    </location>
</feature>
<evidence type="ECO:0000313" key="4">
    <source>
        <dbReference type="Proteomes" id="UP000019439"/>
    </source>
</evidence>
<dbReference type="GeneID" id="96666423"/>
<keyword evidence="1" id="KW-0472">Membrane</keyword>
<keyword evidence="4" id="KW-1185">Reference proteome</keyword>